<name>A0ABY9BK95_VITVI</name>
<feature type="region of interest" description="Disordered" evidence="6">
    <location>
        <begin position="359"/>
        <end position="416"/>
    </location>
</feature>
<dbReference type="Gene3D" id="3.30.70.330">
    <property type="match status" value="4"/>
</dbReference>
<dbReference type="CDD" id="cd12413">
    <property type="entry name" value="RRM1_RBM28_like"/>
    <property type="match status" value="1"/>
</dbReference>
<keyword evidence="3 5" id="KW-0694">RNA-binding</keyword>
<evidence type="ECO:0000256" key="5">
    <source>
        <dbReference type="PROSITE-ProRule" id="PRU00176"/>
    </source>
</evidence>
<feature type="region of interest" description="Disordered" evidence="6">
    <location>
        <begin position="461"/>
        <end position="480"/>
    </location>
</feature>
<feature type="domain" description="RRM" evidence="7">
    <location>
        <begin position="648"/>
        <end position="761"/>
    </location>
</feature>
<keyword evidence="9" id="KW-1185">Reference proteome</keyword>
<feature type="region of interest" description="Disordered" evidence="6">
    <location>
        <begin position="764"/>
        <end position="914"/>
    </location>
</feature>
<organism evidence="8 9">
    <name type="scientific">Vitis vinifera</name>
    <name type="common">Grape</name>
    <dbReference type="NCBI Taxonomy" id="29760"/>
    <lineage>
        <taxon>Eukaryota</taxon>
        <taxon>Viridiplantae</taxon>
        <taxon>Streptophyta</taxon>
        <taxon>Embryophyta</taxon>
        <taxon>Tracheophyta</taxon>
        <taxon>Spermatophyta</taxon>
        <taxon>Magnoliopsida</taxon>
        <taxon>eudicotyledons</taxon>
        <taxon>Gunneridae</taxon>
        <taxon>Pentapetalae</taxon>
        <taxon>rosids</taxon>
        <taxon>Vitales</taxon>
        <taxon>Vitaceae</taxon>
        <taxon>Viteae</taxon>
        <taxon>Vitis</taxon>
    </lineage>
</organism>
<feature type="compositionally biased region" description="Basic and acidic residues" evidence="6">
    <location>
        <begin position="461"/>
        <end position="470"/>
    </location>
</feature>
<gene>
    <name evidence="8" type="ORF">VitviT2T_002944</name>
</gene>
<evidence type="ECO:0000256" key="3">
    <source>
        <dbReference type="ARBA" id="ARBA00022884"/>
    </source>
</evidence>
<feature type="domain" description="RRM" evidence="7">
    <location>
        <begin position="496"/>
        <end position="595"/>
    </location>
</feature>
<feature type="compositionally biased region" description="Basic residues" evidence="6">
    <location>
        <begin position="785"/>
        <end position="794"/>
    </location>
</feature>
<evidence type="ECO:0000256" key="2">
    <source>
        <dbReference type="ARBA" id="ARBA00022737"/>
    </source>
</evidence>
<protein>
    <recommendedName>
        <fullName evidence="7">RRM domain-containing protein</fullName>
    </recommendedName>
</protein>
<dbReference type="InterPro" id="IPR000504">
    <property type="entry name" value="RRM_dom"/>
</dbReference>
<dbReference type="PANTHER" id="PTHR48039">
    <property type="entry name" value="RNA-BINDING MOTIF PROTEIN 14B"/>
    <property type="match status" value="1"/>
</dbReference>
<dbReference type="InterPro" id="IPR012677">
    <property type="entry name" value="Nucleotide-bd_a/b_plait_sf"/>
</dbReference>
<evidence type="ECO:0000313" key="9">
    <source>
        <dbReference type="Proteomes" id="UP001227230"/>
    </source>
</evidence>
<dbReference type="InterPro" id="IPR051945">
    <property type="entry name" value="RRM_MRD1_RNA_proc_ribogen"/>
</dbReference>
<evidence type="ECO:0000313" key="8">
    <source>
        <dbReference type="EMBL" id="WJZ83245.1"/>
    </source>
</evidence>
<sequence>MGKKNKTEGGGARDQHCPSTVFVSNFPYSFTNSQLEETFSDVGPIRRCFMVTQKGSTEHRGFGFVQFAVKEDANRAIELKNGSSIGGRKIGVKLAMHRTPLEQRRSKENQAVHSDDIIKTRTEKDSSSEVVKQGHASDLQEIEKHVELRKALKPCTDQADKGSFSEKQRVARTVIFGGLLNADMAEVVHLRAREVGTVCSVTYPLPKEELEHHGLSQDGCKIDASAVLYSSVKEAHASVAMLHQKEIKGGIVWARQLGGEGSKTQKWKLIVRNLPFKAKVTEIKDIFSSAGFVWDAFIPQNSETGLSRGFAFVKFTSKQDAENAIQKFNGEKIGKRPIAVDWAVPKKIYITGANPVVASEDGQLNGRDGEGDTDSDDLEDDTTDIDNKVPHPQGVGSAPDDSNTTEKEVMPTEFDFNEEADIARKVLKNLITSSAKGTLPSSSGGPTDLNFDETIDVLKKTSNESEKASDVTEPENSSKSKLLNLRPIESEDDLQRTIFISNLPFDIDKEEVKQQFSKFGEVQSFVPVLHQVTKRPKGTGFLKFNTVAAADAAVSAANPTSSLGIFLKGRQLTALKALDKKSAHDKELKKSKPEERDHRNLYLAKEGLIVEGTPAAEGVSASDMSKRHMLARQKDTKLESPNFHVSRTRLIIYNLPKSMTEKEVKKLCIDAVTSRATKQKPMIKQIKFLKDMKKGKVVTKNHSRGVAFIEFTEHQHALVALRVLNNNPETFGPEHRPIVEFALDNIQTLRQRRAKLEAYQQINHGYPEDLQPNDDPNTPEASPNKKMKSRKRKSRDNDGPLKTSEPNEGDEPEDKVIKGAVIDRHGAAKKHKINPAKEKQKDKRKKLNNSHGIGKPDDEKPLKAESTISKARNSKSSEESNMLPKKRKLQEHIAVQEGKSPKQKTRTRRSKDPSGQVILDKLDMLVEQYRAKFSQQTDDKTDGQKQGPDVALSHLCLISLMGSLVDLSWLCFLDTRARLLGLWGAHNAGADRMQHLGHDFSFEHFLARGPLCLHNQDEREEYLQLIRSDLFSLIGDRNHQTLITDRNLLAVVWEPQLYVFHIIPHLLLKVLVPGVHYVLKDLPFYKVVREVDVKVHQDRLDQRERKSIEQDLEDDLHFLGAEPGTWVESVVPCVIHELEEDEEDMVANLLAGFKERQRKCLSKSIAVTSLLAKRSCANDTHVELILNAPSAPMPLVDAVRPNNTPVAKSLTRKDVCLTQDGTSIGPTHVGDNLDRKDASIPSRVPSWDEMKEFLNGRHPQHDATACLFFKRLEVVEVMKTFITQQMGGSEELRSKLVQTEGDFAVAYKAIADGAEALRKTGE</sequence>
<dbReference type="Proteomes" id="UP001227230">
    <property type="component" value="Chromosome 3"/>
</dbReference>
<accession>A0ABY9BK95</accession>
<dbReference type="Pfam" id="PF00076">
    <property type="entry name" value="RRM_1"/>
    <property type="match status" value="3"/>
</dbReference>
<feature type="compositionally biased region" description="Acidic residues" evidence="6">
    <location>
        <begin position="371"/>
        <end position="384"/>
    </location>
</feature>
<proteinExistence type="predicted"/>
<dbReference type="SUPFAM" id="SSF54928">
    <property type="entry name" value="RNA-binding domain, RBD"/>
    <property type="match status" value="4"/>
</dbReference>
<keyword evidence="4" id="KW-0539">Nucleus</keyword>
<dbReference type="PROSITE" id="PS50102">
    <property type="entry name" value="RRM"/>
    <property type="match status" value="4"/>
</dbReference>
<feature type="compositionally biased region" description="Basic and acidic residues" evidence="6">
    <location>
        <begin position="814"/>
        <end position="826"/>
    </location>
</feature>
<dbReference type="SMART" id="SM00360">
    <property type="entry name" value="RRM"/>
    <property type="match status" value="4"/>
</dbReference>
<dbReference type="PANTHER" id="PTHR48039:SF5">
    <property type="entry name" value="RNA-BINDING PROTEIN 28"/>
    <property type="match status" value="1"/>
</dbReference>
<feature type="compositionally biased region" description="Basic and acidic residues" evidence="6">
    <location>
        <begin position="854"/>
        <end position="863"/>
    </location>
</feature>
<dbReference type="CDD" id="cd12416">
    <property type="entry name" value="RRM4_RBM28_like"/>
    <property type="match status" value="1"/>
</dbReference>
<evidence type="ECO:0000256" key="1">
    <source>
        <dbReference type="ARBA" id="ARBA00004123"/>
    </source>
</evidence>
<feature type="domain" description="RRM" evidence="7">
    <location>
        <begin position="19"/>
        <end position="97"/>
    </location>
</feature>
<evidence type="ECO:0000256" key="6">
    <source>
        <dbReference type="SAM" id="MobiDB-lite"/>
    </source>
</evidence>
<evidence type="ECO:0000259" key="7">
    <source>
        <dbReference type="PROSITE" id="PS50102"/>
    </source>
</evidence>
<feature type="domain" description="RRM" evidence="7">
    <location>
        <begin position="267"/>
        <end position="345"/>
    </location>
</feature>
<keyword evidence="2" id="KW-0677">Repeat</keyword>
<dbReference type="CDD" id="cd12414">
    <property type="entry name" value="RRM2_RBM28_like"/>
    <property type="match status" value="1"/>
</dbReference>
<dbReference type="InterPro" id="IPR035979">
    <property type="entry name" value="RBD_domain_sf"/>
</dbReference>
<reference evidence="8 9" key="1">
    <citation type="journal article" date="2023" name="Hortic Res">
        <title>The complete reference genome for grapevine (Vitis vinifera L.) genetics and breeding.</title>
        <authorList>
            <person name="Shi X."/>
            <person name="Cao S."/>
            <person name="Wang X."/>
            <person name="Huang S."/>
            <person name="Wang Y."/>
            <person name="Liu Z."/>
            <person name="Liu W."/>
            <person name="Leng X."/>
            <person name="Peng Y."/>
            <person name="Wang N."/>
            <person name="Wang Y."/>
            <person name="Ma Z."/>
            <person name="Xu X."/>
            <person name="Zhang F."/>
            <person name="Xue H."/>
            <person name="Zhong H."/>
            <person name="Wang Y."/>
            <person name="Zhang K."/>
            <person name="Velt A."/>
            <person name="Avia K."/>
            <person name="Holtgrawe D."/>
            <person name="Grimplet J."/>
            <person name="Matus J.T."/>
            <person name="Ware D."/>
            <person name="Wu X."/>
            <person name="Wang H."/>
            <person name="Liu C."/>
            <person name="Fang Y."/>
            <person name="Rustenholz C."/>
            <person name="Cheng Z."/>
            <person name="Xiao H."/>
            <person name="Zhou Y."/>
        </authorList>
    </citation>
    <scope>NUCLEOTIDE SEQUENCE [LARGE SCALE GENOMIC DNA]</scope>
    <source>
        <strain evidence="9">cv. Pinot noir / PN40024</strain>
        <tissue evidence="8">Leaf</tissue>
    </source>
</reference>
<evidence type="ECO:0000256" key="4">
    <source>
        <dbReference type="ARBA" id="ARBA00023242"/>
    </source>
</evidence>
<comment type="subcellular location">
    <subcellularLocation>
        <location evidence="1">Nucleus</location>
    </subcellularLocation>
</comment>
<dbReference type="EMBL" id="CP126650">
    <property type="protein sequence ID" value="WJZ83245.1"/>
    <property type="molecule type" value="Genomic_DNA"/>
</dbReference>